<organism evidence="2 3">
    <name type="scientific">Pristionchus pacificus</name>
    <name type="common">Parasitic nematode worm</name>
    <dbReference type="NCBI Taxonomy" id="54126"/>
    <lineage>
        <taxon>Eukaryota</taxon>
        <taxon>Metazoa</taxon>
        <taxon>Ecdysozoa</taxon>
        <taxon>Nematoda</taxon>
        <taxon>Chromadorea</taxon>
        <taxon>Rhabditida</taxon>
        <taxon>Rhabditina</taxon>
        <taxon>Diplogasteromorpha</taxon>
        <taxon>Diplogasteroidea</taxon>
        <taxon>Neodiplogasteridae</taxon>
        <taxon>Pristionchus</taxon>
    </lineage>
</organism>
<reference evidence="3" key="1">
    <citation type="journal article" date="2008" name="Nat. Genet.">
        <title>The Pristionchus pacificus genome provides a unique perspective on nematode lifestyle and parasitism.</title>
        <authorList>
            <person name="Dieterich C."/>
            <person name="Clifton S.W."/>
            <person name="Schuster L.N."/>
            <person name="Chinwalla A."/>
            <person name="Delehaunty K."/>
            <person name="Dinkelacker I."/>
            <person name="Fulton L."/>
            <person name="Fulton R."/>
            <person name="Godfrey J."/>
            <person name="Minx P."/>
            <person name="Mitreva M."/>
            <person name="Roeseler W."/>
            <person name="Tian H."/>
            <person name="Witte H."/>
            <person name="Yang S.P."/>
            <person name="Wilson R.K."/>
            <person name="Sommer R.J."/>
        </authorList>
    </citation>
    <scope>NUCLEOTIDE SEQUENCE [LARGE SCALE GENOMIC DNA]</scope>
    <source>
        <strain evidence="3">PS312</strain>
    </source>
</reference>
<dbReference type="Gene3D" id="3.30.160.60">
    <property type="entry name" value="Classic Zinc Finger"/>
    <property type="match status" value="1"/>
</dbReference>
<dbReference type="PROSITE" id="PS50157">
    <property type="entry name" value="ZINC_FINGER_C2H2_2"/>
    <property type="match status" value="1"/>
</dbReference>
<dbReference type="SMART" id="SM00355">
    <property type="entry name" value="ZnF_C2H2"/>
    <property type="match status" value="1"/>
</dbReference>
<proteinExistence type="predicted"/>
<dbReference type="SUPFAM" id="SSF57667">
    <property type="entry name" value="beta-beta-alpha zinc fingers"/>
    <property type="match status" value="1"/>
</dbReference>
<dbReference type="Proteomes" id="UP000005239">
    <property type="component" value="Unassembled WGS sequence"/>
</dbReference>
<feature type="compositionally biased region" description="Basic and acidic residues" evidence="1">
    <location>
        <begin position="98"/>
        <end position="108"/>
    </location>
</feature>
<reference evidence="2" key="2">
    <citation type="submission" date="2022-06" db="UniProtKB">
        <authorList>
            <consortium name="EnsemblMetazoa"/>
        </authorList>
    </citation>
    <scope>IDENTIFICATION</scope>
    <source>
        <strain evidence="2">PS312</strain>
    </source>
</reference>
<sequence length="108" mass="12571">MPRTNYRCNYLDDPFSRLASADSEREQWADPDRFRCKLCGQTYSTIRHLRDHVKIVHGESSDYYVSIRPNLKLSMARKRRHEKSDSESDVEGAGGAWSDDKESNDNDE</sequence>
<dbReference type="PROSITE" id="PS00028">
    <property type="entry name" value="ZINC_FINGER_C2H2_1"/>
    <property type="match status" value="1"/>
</dbReference>
<accession>A0A8R1UND6</accession>
<dbReference type="InterPro" id="IPR036236">
    <property type="entry name" value="Znf_C2H2_sf"/>
</dbReference>
<evidence type="ECO:0000256" key="1">
    <source>
        <dbReference type="SAM" id="MobiDB-lite"/>
    </source>
</evidence>
<evidence type="ECO:0000313" key="3">
    <source>
        <dbReference type="Proteomes" id="UP000005239"/>
    </source>
</evidence>
<protein>
    <submittedName>
        <fullName evidence="2">C2H2-type domain-containing protein</fullName>
    </submittedName>
</protein>
<dbReference type="AlphaFoldDB" id="A0A2A6CWC5"/>
<gene>
    <name evidence="2" type="primary">WBGene00274782</name>
</gene>
<feature type="region of interest" description="Disordered" evidence="1">
    <location>
        <begin position="75"/>
        <end position="108"/>
    </location>
</feature>
<accession>A0A2A6CWC5</accession>
<dbReference type="EnsemblMetazoa" id="PPA36413.1">
    <property type="protein sequence ID" value="PPA36413.1"/>
    <property type="gene ID" value="WBGene00274782"/>
</dbReference>
<evidence type="ECO:0000313" key="2">
    <source>
        <dbReference type="EnsemblMetazoa" id="PPA36413.1"/>
    </source>
</evidence>
<name>A0A2A6CWC5_PRIPA</name>
<keyword evidence="3" id="KW-1185">Reference proteome</keyword>
<dbReference type="InterPro" id="IPR013087">
    <property type="entry name" value="Znf_C2H2_type"/>
</dbReference>